<evidence type="ECO:0000259" key="4">
    <source>
        <dbReference type="Pfam" id="PF00535"/>
    </source>
</evidence>
<keyword evidence="3" id="KW-0808">Transferase</keyword>
<dbReference type="InterPro" id="IPR050834">
    <property type="entry name" value="Glycosyltransf_2"/>
</dbReference>
<dbReference type="SUPFAM" id="SSF53448">
    <property type="entry name" value="Nucleotide-diphospho-sugar transferases"/>
    <property type="match status" value="1"/>
</dbReference>
<gene>
    <name evidence="5" type="ORF">HF995_01505</name>
</gene>
<dbReference type="CDD" id="cd00761">
    <property type="entry name" value="Glyco_tranf_GTA_type"/>
    <property type="match status" value="1"/>
</dbReference>
<comment type="similarity">
    <text evidence="1">Belongs to the glycosyltransferase 2 family.</text>
</comment>
<dbReference type="AlphaFoldDB" id="A0A9X5FH41"/>
<dbReference type="Pfam" id="PF00535">
    <property type="entry name" value="Glycos_transf_2"/>
    <property type="match status" value="1"/>
</dbReference>
<reference evidence="5 6" key="1">
    <citation type="submission" date="2020-04" db="EMBL/GenBank/DDBJ databases">
        <title>MicrobeNet Type strains.</title>
        <authorList>
            <person name="Nicholson A.C."/>
        </authorList>
    </citation>
    <scope>NUCLEOTIDE SEQUENCE [LARGE SCALE GENOMIC DNA]</scope>
    <source>
        <strain evidence="5 6">ATCC BAA-789</strain>
    </source>
</reference>
<evidence type="ECO:0000313" key="5">
    <source>
        <dbReference type="EMBL" id="NKX91958.1"/>
    </source>
</evidence>
<evidence type="ECO:0000256" key="2">
    <source>
        <dbReference type="ARBA" id="ARBA00022676"/>
    </source>
</evidence>
<comment type="caution">
    <text evidence="5">The sequence shown here is derived from an EMBL/GenBank/DDBJ whole genome shotgun (WGS) entry which is preliminary data.</text>
</comment>
<feature type="domain" description="Glycosyltransferase 2-like" evidence="4">
    <location>
        <begin position="8"/>
        <end position="178"/>
    </location>
</feature>
<sequence length="325" mass="36258">MHARPRVSVVVPAKDQAAFVDDALGSLARQLDDLHDLEVVVVDDGSTDGTGELVAQHDARLPVLRLLRNETPVGPASARNQGLAEVHGRFVAFLDPDDWFAPRHLQHLADALETLDVDFVRTDHVRHEGGRRTVRRVPEHRRGTPLDPRSGIGPADRTTPVDYCFPPFGLYDARLLEDGLLTFPSGRFTAEDRPWIWDLHLHARSYAVVDSVGAFYRRGVPTSLTQVRDPRQLDFLPCYDLILAMVREDRAPETLWSKAVQQLLAIACHHLERSPESYRPDLVAGIARTLANAPDDVVRAVVGRLDTRRRDLLADVPGLMLRSAS</sequence>
<dbReference type="Gene3D" id="3.90.550.10">
    <property type="entry name" value="Spore Coat Polysaccharide Biosynthesis Protein SpsA, Chain A"/>
    <property type="match status" value="1"/>
</dbReference>
<organism evidence="5 6">
    <name type="scientific">Sanguibacter hominis ATCC BAA-789</name>
    <dbReference type="NCBI Taxonomy" id="1312740"/>
    <lineage>
        <taxon>Bacteria</taxon>
        <taxon>Bacillati</taxon>
        <taxon>Actinomycetota</taxon>
        <taxon>Actinomycetes</taxon>
        <taxon>Micrococcales</taxon>
        <taxon>Sanguibacteraceae</taxon>
        <taxon>Sanguibacter</taxon>
    </lineage>
</organism>
<keyword evidence="2" id="KW-0328">Glycosyltransferase</keyword>
<dbReference type="InterPro" id="IPR001173">
    <property type="entry name" value="Glyco_trans_2-like"/>
</dbReference>
<evidence type="ECO:0000313" key="6">
    <source>
        <dbReference type="Proteomes" id="UP000774283"/>
    </source>
</evidence>
<dbReference type="PANTHER" id="PTHR43685">
    <property type="entry name" value="GLYCOSYLTRANSFERASE"/>
    <property type="match status" value="1"/>
</dbReference>
<dbReference type="EMBL" id="JAAXOW010000001">
    <property type="protein sequence ID" value="NKX91958.1"/>
    <property type="molecule type" value="Genomic_DNA"/>
</dbReference>
<dbReference type="GO" id="GO:0016757">
    <property type="term" value="F:glycosyltransferase activity"/>
    <property type="evidence" value="ECO:0007669"/>
    <property type="project" value="UniProtKB-KW"/>
</dbReference>
<accession>A0A9X5FH41</accession>
<dbReference type="InterPro" id="IPR029044">
    <property type="entry name" value="Nucleotide-diphossugar_trans"/>
</dbReference>
<evidence type="ECO:0000256" key="3">
    <source>
        <dbReference type="ARBA" id="ARBA00022679"/>
    </source>
</evidence>
<dbReference type="Proteomes" id="UP000774283">
    <property type="component" value="Unassembled WGS sequence"/>
</dbReference>
<name>A0A9X5FH41_9MICO</name>
<evidence type="ECO:0000256" key="1">
    <source>
        <dbReference type="ARBA" id="ARBA00006739"/>
    </source>
</evidence>
<protein>
    <submittedName>
        <fullName evidence="5">Glycosyltransferase family 2 protein</fullName>
    </submittedName>
</protein>
<proteinExistence type="inferred from homology"/>
<keyword evidence="6" id="KW-1185">Reference proteome</keyword>
<dbReference type="PANTHER" id="PTHR43685:SF5">
    <property type="entry name" value="GLYCOSYLTRANSFERASE EPSE-RELATED"/>
    <property type="match status" value="1"/>
</dbReference>